<reference evidence="4" key="1">
    <citation type="submission" date="2021-03" db="EMBL/GenBank/DDBJ databases">
        <title>Antimicrobial resistance genes in bacteria isolated from Japanese honey, and their potential for conferring macrolide and lincosamide resistance in the American foulbrood pathogen Paenibacillus larvae.</title>
        <authorList>
            <person name="Okamoto M."/>
            <person name="Kumagai M."/>
            <person name="Kanamori H."/>
            <person name="Takamatsu D."/>
        </authorList>
    </citation>
    <scope>NUCLEOTIDE SEQUENCE</scope>
    <source>
        <strain evidence="4">J40TS1</strain>
    </source>
</reference>
<dbReference type="Pfam" id="PF00440">
    <property type="entry name" value="TetR_N"/>
    <property type="match status" value="1"/>
</dbReference>
<keyword evidence="1 2" id="KW-0238">DNA-binding</keyword>
<dbReference type="InterPro" id="IPR001647">
    <property type="entry name" value="HTH_TetR"/>
</dbReference>
<evidence type="ECO:0000256" key="2">
    <source>
        <dbReference type="PROSITE-ProRule" id="PRU00335"/>
    </source>
</evidence>
<keyword evidence="5" id="KW-1185">Reference proteome</keyword>
<evidence type="ECO:0000313" key="5">
    <source>
        <dbReference type="Proteomes" id="UP000683139"/>
    </source>
</evidence>
<dbReference type="InterPro" id="IPR009057">
    <property type="entry name" value="Homeodomain-like_sf"/>
</dbReference>
<evidence type="ECO:0000256" key="1">
    <source>
        <dbReference type="ARBA" id="ARBA00023125"/>
    </source>
</evidence>
<name>A0A920CX43_9BACL</name>
<feature type="domain" description="HTH tetR-type" evidence="3">
    <location>
        <begin position="18"/>
        <end position="78"/>
    </location>
</feature>
<organism evidence="4 5">
    <name type="scientific">Paenibacillus montaniterrae</name>
    <dbReference type="NCBI Taxonomy" id="429341"/>
    <lineage>
        <taxon>Bacteria</taxon>
        <taxon>Bacillati</taxon>
        <taxon>Bacillota</taxon>
        <taxon>Bacilli</taxon>
        <taxon>Bacillales</taxon>
        <taxon>Paenibacillaceae</taxon>
        <taxon>Paenibacillus</taxon>
    </lineage>
</organism>
<proteinExistence type="predicted"/>
<comment type="caution">
    <text evidence="4">The sequence shown here is derived from an EMBL/GenBank/DDBJ whole genome shotgun (WGS) entry which is preliminary data.</text>
</comment>
<dbReference type="InterPro" id="IPR023772">
    <property type="entry name" value="DNA-bd_HTH_TetR-type_CS"/>
</dbReference>
<feature type="DNA-binding region" description="H-T-H motif" evidence="2">
    <location>
        <begin position="41"/>
        <end position="60"/>
    </location>
</feature>
<dbReference type="AlphaFoldDB" id="A0A920CX43"/>
<dbReference type="Gene3D" id="1.10.357.10">
    <property type="entry name" value="Tetracycline Repressor, domain 2"/>
    <property type="match status" value="1"/>
</dbReference>
<dbReference type="PANTHER" id="PTHR43479:SF11">
    <property type="entry name" value="ACREF_ENVCD OPERON REPRESSOR-RELATED"/>
    <property type="match status" value="1"/>
</dbReference>
<dbReference type="Proteomes" id="UP000683139">
    <property type="component" value="Unassembled WGS sequence"/>
</dbReference>
<dbReference type="PANTHER" id="PTHR43479">
    <property type="entry name" value="ACREF/ENVCD OPERON REPRESSOR-RELATED"/>
    <property type="match status" value="1"/>
</dbReference>
<dbReference type="SUPFAM" id="SSF48498">
    <property type="entry name" value="Tetracyclin repressor-like, C-terminal domain"/>
    <property type="match status" value="1"/>
</dbReference>
<accession>A0A920CX43</accession>
<dbReference type="InterPro" id="IPR050624">
    <property type="entry name" value="HTH-type_Tx_Regulator"/>
</dbReference>
<dbReference type="RefSeq" id="WP_213513097.1">
    <property type="nucleotide sequence ID" value="NZ_BOSE01000001.1"/>
</dbReference>
<gene>
    <name evidence="4" type="ORF">J40TS1_05600</name>
</gene>
<dbReference type="SUPFAM" id="SSF46689">
    <property type="entry name" value="Homeodomain-like"/>
    <property type="match status" value="1"/>
</dbReference>
<sequence>MEEANRTMDDLFVNGELTEKQRKIIIAAIETFSEKGFAATSTSEIAKKAGVAEGTIFKHFKTKKDLLISIITPIVSKMLAPFVIKDLYKVLDHQYEHYEDFLRAMIENRIAFVKNNTSLIKILIQEIPFHPELKELFVENIGKKTFERFCHLAEYYQKKGQIITIPPAAVVRHTISVILGYVAARYLIFPDKEWNDEQDIELTMQMLMRGLSAD</sequence>
<protein>
    <submittedName>
        <fullName evidence="4">TetR family transcriptional regulator</fullName>
    </submittedName>
</protein>
<dbReference type="PROSITE" id="PS50977">
    <property type="entry name" value="HTH_TETR_2"/>
    <property type="match status" value="1"/>
</dbReference>
<dbReference type="Gene3D" id="1.10.10.60">
    <property type="entry name" value="Homeodomain-like"/>
    <property type="match status" value="1"/>
</dbReference>
<dbReference type="GO" id="GO:0003677">
    <property type="term" value="F:DNA binding"/>
    <property type="evidence" value="ECO:0007669"/>
    <property type="project" value="UniProtKB-UniRule"/>
</dbReference>
<evidence type="ECO:0000259" key="3">
    <source>
        <dbReference type="PROSITE" id="PS50977"/>
    </source>
</evidence>
<dbReference type="PROSITE" id="PS01081">
    <property type="entry name" value="HTH_TETR_1"/>
    <property type="match status" value="1"/>
</dbReference>
<dbReference type="InterPro" id="IPR036271">
    <property type="entry name" value="Tet_transcr_reg_TetR-rel_C_sf"/>
</dbReference>
<dbReference type="PRINTS" id="PR00455">
    <property type="entry name" value="HTHTETR"/>
</dbReference>
<evidence type="ECO:0000313" key="4">
    <source>
        <dbReference type="EMBL" id="GIP14918.1"/>
    </source>
</evidence>
<dbReference type="EMBL" id="BOSE01000001">
    <property type="protein sequence ID" value="GIP14918.1"/>
    <property type="molecule type" value="Genomic_DNA"/>
</dbReference>